<reference evidence="1 2" key="1">
    <citation type="journal article" date="2000" name="DNA Res.">
        <title>Complete genome structure of the nitrogen-fixing symbiotic bacterium Mesorhizobium loti.</title>
        <authorList>
            <person name="Kaneko T."/>
            <person name="Nakamura Y."/>
            <person name="Sato S."/>
            <person name="Asamizu E."/>
            <person name="Kato T."/>
            <person name="Sasamoto S."/>
            <person name="Watanabe A."/>
            <person name="Idesawa K."/>
            <person name="Ishikawa A."/>
            <person name="Kawashima K."/>
            <person name="Kimura T."/>
            <person name="Kishida Y."/>
            <person name="Kiyokawa C."/>
            <person name="Kohara M."/>
            <person name="Matsumoto M."/>
            <person name="Matsuno A."/>
            <person name="Mochizuki Y."/>
            <person name="Nakayama S."/>
            <person name="Nakazaki N."/>
            <person name="Shimpo S."/>
            <person name="Sugimoto M."/>
            <person name="Takeuchi C."/>
            <person name="Yamada M."/>
            <person name="Tabata S."/>
        </authorList>
    </citation>
    <scope>NUCLEOTIDE SEQUENCE [LARGE SCALE GENOMIC DNA]</scope>
    <source>
        <strain evidence="2">LMG 29417 / CECT 9101 / MAFF 303099</strain>
    </source>
</reference>
<proteinExistence type="predicted"/>
<dbReference type="Pfam" id="PF14026">
    <property type="entry name" value="SCO4226-like"/>
    <property type="match status" value="1"/>
</dbReference>
<dbReference type="eggNOG" id="ENOG50316G1">
    <property type="taxonomic scope" value="Bacteria"/>
</dbReference>
<dbReference type="HOGENOM" id="CLU_163976_1_0_5"/>
<dbReference type="EMBL" id="BA000012">
    <property type="protein sequence ID" value="BAB51162.1"/>
    <property type="molecule type" value="Genomic_DNA"/>
</dbReference>
<accession>Q98DV8</accession>
<dbReference type="Proteomes" id="UP000000552">
    <property type="component" value="Chromosome"/>
</dbReference>
<dbReference type="InterPro" id="IPR042557">
    <property type="entry name" value="SCO4226"/>
</dbReference>
<protein>
    <submittedName>
        <fullName evidence="1">Mlr4527 protein</fullName>
    </submittedName>
</protein>
<evidence type="ECO:0000313" key="2">
    <source>
        <dbReference type="Proteomes" id="UP000000552"/>
    </source>
</evidence>
<sequence length="108" mass="12179">MSRRAQIERENRGKGKTNMPRYVVERTFPDGLSVPMNDVGAEALGGVIMRNAEKGVTWVQSFVSPDKKQSFCIYDAPSPEAIRSTAQKNALPVDKITEVRVLDPYFYR</sequence>
<dbReference type="InterPro" id="IPR025336">
    <property type="entry name" value="SCO4226-like"/>
</dbReference>
<name>Q98DV8_RHILO</name>
<gene>
    <name evidence="1" type="ordered locus">mlr4527</name>
</gene>
<dbReference type="AlphaFoldDB" id="Q98DV8"/>
<evidence type="ECO:0000313" key="1">
    <source>
        <dbReference type="EMBL" id="BAB51162.1"/>
    </source>
</evidence>
<dbReference type="Gene3D" id="3.30.70.3090">
    <property type="entry name" value="ORF SCO4226, nickel-binding ferredoxin-like monomer"/>
    <property type="match status" value="1"/>
</dbReference>
<dbReference type="KEGG" id="mlo:mlr4527"/>
<organism evidence="1 2">
    <name type="scientific">Mesorhizobium japonicum (strain LMG 29417 / CECT 9101 / MAFF 303099)</name>
    <name type="common">Mesorhizobium loti (strain MAFF 303099)</name>
    <dbReference type="NCBI Taxonomy" id="266835"/>
    <lineage>
        <taxon>Bacteria</taxon>
        <taxon>Pseudomonadati</taxon>
        <taxon>Pseudomonadota</taxon>
        <taxon>Alphaproteobacteria</taxon>
        <taxon>Hyphomicrobiales</taxon>
        <taxon>Phyllobacteriaceae</taxon>
        <taxon>Mesorhizobium</taxon>
    </lineage>
</organism>